<feature type="transmembrane region" description="Helical" evidence="5">
    <location>
        <begin position="38"/>
        <end position="55"/>
    </location>
</feature>
<gene>
    <name evidence="7" type="ORF">MGWOODY_Mmi1411</name>
</gene>
<feature type="domain" description="NADH:quinone oxidoreductase/Mrp antiporter transmembrane" evidence="6">
    <location>
        <begin position="123"/>
        <end position="430"/>
    </location>
</feature>
<dbReference type="HAMAP" id="MF_00445">
    <property type="entry name" value="NDH1_NuoN_1"/>
    <property type="match status" value="1"/>
</dbReference>
<sequence length="496" mass="54447">MNNLQSLSFYYPELILTGVIILVILYDLLIDKSNSGKVGWVLITGLVAVAGAIWMQETRTTTLFTDAIVLDPFSTFFKLIVILATILVSIVSLQSGELDKYRKGEYFSLLGIVVFGLFLMVSAVDLIMVYLSIEIVSIMSFVLAGYLKQNTRSNEAALKYVVYGAFSSGIMLFGLSYIYGLTGSTNYFQIQQSLASMGSESHTAILMALIMVLAGFGYKISAVPFHFWTPDVYEGAPTTITAYLSVAPKAGAFAMMIRFFNQVLADGGAMDGLNSSSLAILPWADILSILAVITMTLGNVVAIQQDNIKRMLAYSSVAHAGYMLLAMPVMSGESIYAIMVYLVMYLFMNLGAFFVVITIKNKTGGETFDDYKGLGWEMPLIGVVMTVFMMSLTGLPPTAGFIGKFYIFAALIKGGNSFYWLVLVGGINSVVSLYYYFRVVKVMFFEGKKSEIILQPPKVMAGMLIVTVVPTLVLGIYWVPIADWVQSSLVFFIQTL</sequence>
<feature type="transmembrane region" description="Helical" evidence="5">
    <location>
        <begin position="130"/>
        <end position="148"/>
    </location>
</feature>
<dbReference type="NCBIfam" id="TIGR01770">
    <property type="entry name" value="NDH_I_N"/>
    <property type="match status" value="1"/>
</dbReference>
<feature type="transmembrane region" description="Helical" evidence="5">
    <location>
        <begin position="335"/>
        <end position="359"/>
    </location>
</feature>
<feature type="transmembrane region" description="Helical" evidence="5">
    <location>
        <begin position="418"/>
        <end position="437"/>
    </location>
</feature>
<dbReference type="PANTHER" id="PTHR22773">
    <property type="entry name" value="NADH DEHYDROGENASE"/>
    <property type="match status" value="1"/>
</dbReference>
<feature type="transmembrane region" description="Helical" evidence="5">
    <location>
        <begin position="380"/>
        <end position="412"/>
    </location>
</feature>
<evidence type="ECO:0000259" key="6">
    <source>
        <dbReference type="Pfam" id="PF00361"/>
    </source>
</evidence>
<dbReference type="GO" id="GO:0008137">
    <property type="term" value="F:NADH dehydrogenase (ubiquinone) activity"/>
    <property type="evidence" value="ECO:0007669"/>
    <property type="project" value="InterPro"/>
</dbReference>
<accession>A0A160VGP5</accession>
<feature type="transmembrane region" description="Helical" evidence="5">
    <location>
        <begin position="160"/>
        <end position="179"/>
    </location>
</feature>
<evidence type="ECO:0000256" key="4">
    <source>
        <dbReference type="ARBA" id="ARBA00023136"/>
    </source>
</evidence>
<proteinExistence type="inferred from homology"/>
<keyword evidence="4 5" id="KW-0472">Membrane</keyword>
<keyword evidence="2 5" id="KW-0812">Transmembrane</keyword>
<organism evidence="7">
    <name type="scientific">hydrothermal vent metagenome</name>
    <dbReference type="NCBI Taxonomy" id="652676"/>
    <lineage>
        <taxon>unclassified sequences</taxon>
        <taxon>metagenomes</taxon>
        <taxon>ecological metagenomes</taxon>
    </lineage>
</organism>
<dbReference type="EC" id="1.6.5.3" evidence="7"/>
<comment type="subcellular location">
    <subcellularLocation>
        <location evidence="1">Membrane</location>
        <topology evidence="1">Multi-pass membrane protein</topology>
    </subcellularLocation>
</comment>
<evidence type="ECO:0000313" key="7">
    <source>
        <dbReference type="EMBL" id="CUV09898.1"/>
    </source>
</evidence>
<feature type="transmembrane region" description="Helical" evidence="5">
    <location>
        <begin position="240"/>
        <end position="260"/>
    </location>
</feature>
<feature type="transmembrane region" description="Helical" evidence="5">
    <location>
        <begin position="458"/>
        <end position="479"/>
    </location>
</feature>
<feature type="transmembrane region" description="Helical" evidence="5">
    <location>
        <begin position="280"/>
        <end position="302"/>
    </location>
</feature>
<feature type="transmembrane region" description="Helical" evidence="5">
    <location>
        <begin position="75"/>
        <end position="94"/>
    </location>
</feature>
<evidence type="ECO:0000256" key="2">
    <source>
        <dbReference type="ARBA" id="ARBA00022692"/>
    </source>
</evidence>
<feature type="transmembrane region" description="Helical" evidence="5">
    <location>
        <begin position="6"/>
        <end position="26"/>
    </location>
</feature>
<dbReference type="GO" id="GO:0016020">
    <property type="term" value="C:membrane"/>
    <property type="evidence" value="ECO:0007669"/>
    <property type="project" value="UniProtKB-SubCell"/>
</dbReference>
<feature type="transmembrane region" description="Helical" evidence="5">
    <location>
        <begin position="311"/>
        <end position="329"/>
    </location>
</feature>
<evidence type="ECO:0000256" key="5">
    <source>
        <dbReference type="SAM" id="Phobius"/>
    </source>
</evidence>
<evidence type="ECO:0000256" key="1">
    <source>
        <dbReference type="ARBA" id="ARBA00004141"/>
    </source>
</evidence>
<dbReference type="Pfam" id="PF00361">
    <property type="entry name" value="Proton_antipo_M"/>
    <property type="match status" value="1"/>
</dbReference>
<dbReference type="InterPro" id="IPR001750">
    <property type="entry name" value="ND/Mrp_TM"/>
</dbReference>
<dbReference type="AlphaFoldDB" id="A0A160VGP5"/>
<dbReference type="GO" id="GO:0042773">
    <property type="term" value="P:ATP synthesis coupled electron transport"/>
    <property type="evidence" value="ECO:0007669"/>
    <property type="project" value="InterPro"/>
</dbReference>
<name>A0A160VGP5_9ZZZZ</name>
<keyword evidence="7" id="KW-0560">Oxidoreductase</keyword>
<reference evidence="7" key="1">
    <citation type="submission" date="2015-10" db="EMBL/GenBank/DDBJ databases">
        <authorList>
            <person name="Gilbert D.G."/>
        </authorList>
    </citation>
    <scope>NUCLEOTIDE SEQUENCE</scope>
</reference>
<keyword evidence="3 5" id="KW-1133">Transmembrane helix</keyword>
<evidence type="ECO:0000256" key="3">
    <source>
        <dbReference type="ARBA" id="ARBA00022989"/>
    </source>
</evidence>
<keyword evidence="7" id="KW-0830">Ubiquinone</keyword>
<dbReference type="InterPro" id="IPR010096">
    <property type="entry name" value="NADH-Q_OxRdtase_suN/2"/>
</dbReference>
<protein>
    <submittedName>
        <fullName evidence="7">NADH-ubiquinone oxidoreductase chain N</fullName>
        <ecNumber evidence="7">1.6.5.3</ecNumber>
    </submittedName>
</protein>
<dbReference type="GO" id="GO:0016491">
    <property type="term" value="F:oxidoreductase activity"/>
    <property type="evidence" value="ECO:0007669"/>
    <property type="project" value="UniProtKB-KW"/>
</dbReference>
<feature type="transmembrane region" description="Helical" evidence="5">
    <location>
        <begin position="204"/>
        <end position="228"/>
    </location>
</feature>
<dbReference type="EMBL" id="FAXC01000320">
    <property type="protein sequence ID" value="CUV09898.1"/>
    <property type="molecule type" value="Genomic_DNA"/>
</dbReference>
<feature type="transmembrane region" description="Helical" evidence="5">
    <location>
        <begin position="106"/>
        <end position="124"/>
    </location>
</feature>